<comment type="similarity">
    <text evidence="4">Belongs to the cyclin family.</text>
</comment>
<proteinExistence type="inferred from homology"/>
<dbReference type="FunFam" id="1.10.472.10:FF:000001">
    <property type="entry name" value="G2/mitotic-specific cyclin"/>
    <property type="match status" value="1"/>
</dbReference>
<dbReference type="SMART" id="SM00385">
    <property type="entry name" value="CYCLIN"/>
    <property type="match status" value="2"/>
</dbReference>
<dbReference type="GO" id="GO:0044772">
    <property type="term" value="P:mitotic cell cycle phase transition"/>
    <property type="evidence" value="ECO:0007669"/>
    <property type="project" value="InterPro"/>
</dbReference>
<dbReference type="PIRSF" id="PIRSF001771">
    <property type="entry name" value="Cyclin_A_B_D_E"/>
    <property type="match status" value="1"/>
</dbReference>
<evidence type="ECO:0000256" key="2">
    <source>
        <dbReference type="ARBA" id="ARBA00023127"/>
    </source>
</evidence>
<dbReference type="Gene3D" id="1.10.472.10">
    <property type="entry name" value="Cyclin-like"/>
    <property type="match status" value="2"/>
</dbReference>
<evidence type="ECO:0000259" key="6">
    <source>
        <dbReference type="SMART" id="SM01332"/>
    </source>
</evidence>
<dbReference type="Proteomes" id="UP000274922">
    <property type="component" value="Unassembled WGS sequence"/>
</dbReference>
<evidence type="ECO:0000256" key="3">
    <source>
        <dbReference type="ARBA" id="ARBA00023306"/>
    </source>
</evidence>
<dbReference type="InterPro" id="IPR006671">
    <property type="entry name" value="Cyclin_N"/>
</dbReference>
<evidence type="ECO:0000256" key="4">
    <source>
        <dbReference type="RuleBase" id="RU000383"/>
    </source>
</evidence>
<keyword evidence="3" id="KW-0131">Cell cycle</keyword>
<dbReference type="InterPro" id="IPR004367">
    <property type="entry name" value="Cyclin_C-dom"/>
</dbReference>
<dbReference type="Pfam" id="PF00134">
    <property type="entry name" value="Cyclin_N"/>
    <property type="match status" value="1"/>
</dbReference>
<accession>A0A4P9X706</accession>
<protein>
    <submittedName>
        <fullName evidence="7">Uncharacterized protein</fullName>
    </submittedName>
</protein>
<dbReference type="PROSITE" id="PS00292">
    <property type="entry name" value="CYCLINS"/>
    <property type="match status" value="1"/>
</dbReference>
<dbReference type="InterPro" id="IPR013763">
    <property type="entry name" value="Cyclin-like_dom"/>
</dbReference>
<name>A0A4P9X706_9FUNG</name>
<evidence type="ECO:0000313" key="7">
    <source>
        <dbReference type="EMBL" id="RKP00820.1"/>
    </source>
</evidence>
<dbReference type="CDD" id="cd20512">
    <property type="entry name" value="CYCLIN_CLBs_yeast_rpt2"/>
    <property type="match status" value="1"/>
</dbReference>
<organism evidence="7 8">
    <name type="scientific">Caulochytrium protostelioides</name>
    <dbReference type="NCBI Taxonomy" id="1555241"/>
    <lineage>
        <taxon>Eukaryota</taxon>
        <taxon>Fungi</taxon>
        <taxon>Fungi incertae sedis</taxon>
        <taxon>Chytridiomycota</taxon>
        <taxon>Chytridiomycota incertae sedis</taxon>
        <taxon>Chytridiomycetes</taxon>
        <taxon>Caulochytriales</taxon>
        <taxon>Caulochytriaceae</taxon>
        <taxon>Caulochytrium</taxon>
    </lineage>
</organism>
<dbReference type="InterPro" id="IPR048258">
    <property type="entry name" value="Cyclins_cyclin-box"/>
</dbReference>
<dbReference type="SUPFAM" id="SSF47954">
    <property type="entry name" value="Cyclin-like"/>
    <property type="match status" value="2"/>
</dbReference>
<dbReference type="GO" id="GO:0051301">
    <property type="term" value="P:cell division"/>
    <property type="evidence" value="ECO:0007669"/>
    <property type="project" value="UniProtKB-KW"/>
</dbReference>
<feature type="domain" description="Cyclin-like" evidence="5">
    <location>
        <begin position="140"/>
        <end position="221"/>
    </location>
</feature>
<dbReference type="Pfam" id="PF02984">
    <property type="entry name" value="Cyclin_C"/>
    <property type="match status" value="1"/>
</dbReference>
<dbReference type="OrthoDB" id="5590282at2759"/>
<feature type="domain" description="Cyclin-like" evidence="5">
    <location>
        <begin position="43"/>
        <end position="127"/>
    </location>
</feature>
<feature type="non-terminal residue" evidence="7">
    <location>
        <position position="1"/>
    </location>
</feature>
<reference evidence="8" key="1">
    <citation type="journal article" date="2018" name="Nat. Microbiol.">
        <title>Leveraging single-cell genomics to expand the fungal tree of life.</title>
        <authorList>
            <person name="Ahrendt S.R."/>
            <person name="Quandt C.A."/>
            <person name="Ciobanu D."/>
            <person name="Clum A."/>
            <person name="Salamov A."/>
            <person name="Andreopoulos B."/>
            <person name="Cheng J.F."/>
            <person name="Woyke T."/>
            <person name="Pelin A."/>
            <person name="Henrissat B."/>
            <person name="Reynolds N.K."/>
            <person name="Benny G.L."/>
            <person name="Smith M.E."/>
            <person name="James T.Y."/>
            <person name="Grigoriev I.V."/>
        </authorList>
    </citation>
    <scope>NUCLEOTIDE SEQUENCE [LARGE SCALE GENOMIC DNA]</scope>
    <source>
        <strain evidence="8">ATCC 52028</strain>
    </source>
</reference>
<dbReference type="STRING" id="1555241.A0A4P9X706"/>
<dbReference type="GO" id="GO:0016538">
    <property type="term" value="F:cyclin-dependent protein serine/threonine kinase regulator activity"/>
    <property type="evidence" value="ECO:0007669"/>
    <property type="project" value="InterPro"/>
</dbReference>
<evidence type="ECO:0000256" key="1">
    <source>
        <dbReference type="ARBA" id="ARBA00022618"/>
    </source>
</evidence>
<feature type="non-terminal residue" evidence="7">
    <location>
        <position position="255"/>
    </location>
</feature>
<dbReference type="InterPro" id="IPR046965">
    <property type="entry name" value="Cyclin_A/B-like"/>
</dbReference>
<evidence type="ECO:0000313" key="8">
    <source>
        <dbReference type="Proteomes" id="UP000274922"/>
    </source>
</evidence>
<dbReference type="AlphaFoldDB" id="A0A4P9X706"/>
<feature type="domain" description="Cyclin C-terminal" evidence="6">
    <location>
        <begin position="136"/>
        <end position="250"/>
    </location>
</feature>
<keyword evidence="2 4" id="KW-0195">Cyclin</keyword>
<dbReference type="SMART" id="SM01332">
    <property type="entry name" value="Cyclin_C"/>
    <property type="match status" value="1"/>
</dbReference>
<dbReference type="InterPro" id="IPR039361">
    <property type="entry name" value="Cyclin"/>
</dbReference>
<keyword evidence="1" id="KW-0132">Cell division</keyword>
<keyword evidence="8" id="KW-1185">Reference proteome</keyword>
<gene>
    <name evidence="7" type="ORF">CXG81DRAFT_7805</name>
</gene>
<dbReference type="CDD" id="cd20568">
    <property type="entry name" value="CYCLIN_CLBs_yeast_rpt1"/>
    <property type="match status" value="1"/>
</dbReference>
<dbReference type="InterPro" id="IPR036915">
    <property type="entry name" value="Cyclin-like_sf"/>
</dbReference>
<dbReference type="EMBL" id="ML014197">
    <property type="protein sequence ID" value="RKP00820.1"/>
    <property type="molecule type" value="Genomic_DNA"/>
</dbReference>
<dbReference type="PANTHER" id="PTHR10177">
    <property type="entry name" value="CYCLINS"/>
    <property type="match status" value="1"/>
</dbReference>
<sequence>LVSEYVVEIFEYMKTLEMETLPNPHYMDEQKELHWKMRSILIDWLIEVHNKFRLLPETLYLAVNIIDRFLSNRVVSMVKLQLVGVTAMFIAAKYEEVIPPGLQNFTHVADGGYSEEEVLRAERYVLQVLDFGLHYPSPMSFLRRVSKADNYDIHTRTLAKYLMEITLLDHAFLPEPPSKIAAAGLFLARRMLSRGAWTPNLRHYSGYDEEALLPVATQMLNFLAGSQDYEAVYKKYASRMYMKASVFAKEWITSQ</sequence>
<evidence type="ECO:0000259" key="5">
    <source>
        <dbReference type="SMART" id="SM00385"/>
    </source>
</evidence>